<dbReference type="CDD" id="cd01189">
    <property type="entry name" value="INT_ICEBs1_C_like"/>
    <property type="match status" value="1"/>
</dbReference>
<dbReference type="Proteomes" id="UP000786989">
    <property type="component" value="Unassembled WGS sequence"/>
</dbReference>
<dbReference type="PROSITE" id="PS51898">
    <property type="entry name" value="TYR_RECOMBINASE"/>
    <property type="match status" value="1"/>
</dbReference>
<dbReference type="SUPFAM" id="SSF56349">
    <property type="entry name" value="DNA breaking-rejoining enzymes"/>
    <property type="match status" value="1"/>
</dbReference>
<dbReference type="GO" id="GO:0015074">
    <property type="term" value="P:DNA integration"/>
    <property type="evidence" value="ECO:0007669"/>
    <property type="project" value="InterPro"/>
</dbReference>
<dbReference type="InterPro" id="IPR011010">
    <property type="entry name" value="DNA_brk_join_enz"/>
</dbReference>
<dbReference type="GO" id="GO:0003677">
    <property type="term" value="F:DNA binding"/>
    <property type="evidence" value="ECO:0007669"/>
    <property type="project" value="UniProtKB-KW"/>
</dbReference>
<dbReference type="PANTHER" id="PTHR30349">
    <property type="entry name" value="PHAGE INTEGRASE-RELATED"/>
    <property type="match status" value="1"/>
</dbReference>
<dbReference type="Pfam" id="PF00589">
    <property type="entry name" value="Phage_integrase"/>
    <property type="match status" value="1"/>
</dbReference>
<evidence type="ECO:0000256" key="2">
    <source>
        <dbReference type="ARBA" id="ARBA00023125"/>
    </source>
</evidence>
<keyword evidence="3" id="KW-0233">DNA recombination</keyword>
<evidence type="ECO:0000313" key="6">
    <source>
        <dbReference type="Proteomes" id="UP000786989"/>
    </source>
</evidence>
<keyword evidence="2" id="KW-0238">DNA-binding</keyword>
<organism evidence="5 6">
    <name type="scientific">Slackia equolifaciens</name>
    <dbReference type="NCBI Taxonomy" id="498718"/>
    <lineage>
        <taxon>Bacteria</taxon>
        <taxon>Bacillati</taxon>
        <taxon>Actinomycetota</taxon>
        <taxon>Coriobacteriia</taxon>
        <taxon>Eggerthellales</taxon>
        <taxon>Eggerthellaceae</taxon>
        <taxon>Slackia</taxon>
    </lineage>
</organism>
<dbReference type="InterPro" id="IPR050090">
    <property type="entry name" value="Tyrosine_recombinase_XerCD"/>
</dbReference>
<evidence type="ECO:0000256" key="1">
    <source>
        <dbReference type="ARBA" id="ARBA00008857"/>
    </source>
</evidence>
<evidence type="ECO:0000313" key="5">
    <source>
        <dbReference type="EMBL" id="HJF64570.1"/>
    </source>
</evidence>
<comment type="caution">
    <text evidence="5">The sequence shown here is derived from an EMBL/GenBank/DDBJ whole genome shotgun (WGS) entry which is preliminary data.</text>
</comment>
<reference evidence="5" key="2">
    <citation type="submission" date="2021-09" db="EMBL/GenBank/DDBJ databases">
        <authorList>
            <person name="Gilroy R."/>
        </authorList>
    </citation>
    <scope>NUCLEOTIDE SEQUENCE</scope>
    <source>
        <strain evidence="5">ChiGjej6B6-11269</strain>
    </source>
</reference>
<feature type="domain" description="Tyr recombinase" evidence="4">
    <location>
        <begin position="115"/>
        <end position="301"/>
    </location>
</feature>
<dbReference type="InterPro" id="IPR013762">
    <property type="entry name" value="Integrase-like_cat_sf"/>
</dbReference>
<dbReference type="PANTHER" id="PTHR30349:SF64">
    <property type="entry name" value="PROPHAGE INTEGRASE INTD-RELATED"/>
    <property type="match status" value="1"/>
</dbReference>
<gene>
    <name evidence="5" type="ORF">K8U77_00420</name>
</gene>
<dbReference type="GO" id="GO:0006310">
    <property type="term" value="P:DNA recombination"/>
    <property type="evidence" value="ECO:0007669"/>
    <property type="project" value="UniProtKB-KW"/>
</dbReference>
<dbReference type="EMBL" id="DYWI01000007">
    <property type="protein sequence ID" value="HJF64570.1"/>
    <property type="molecule type" value="Genomic_DNA"/>
</dbReference>
<dbReference type="AlphaFoldDB" id="A0A9D2UV73"/>
<reference evidence="5" key="1">
    <citation type="journal article" date="2021" name="PeerJ">
        <title>Extensive microbial diversity within the chicken gut microbiome revealed by metagenomics and culture.</title>
        <authorList>
            <person name="Gilroy R."/>
            <person name="Ravi A."/>
            <person name="Getino M."/>
            <person name="Pursley I."/>
            <person name="Horton D.L."/>
            <person name="Alikhan N.F."/>
            <person name="Baker D."/>
            <person name="Gharbi K."/>
            <person name="Hall N."/>
            <person name="Watson M."/>
            <person name="Adriaenssens E.M."/>
            <person name="Foster-Nyarko E."/>
            <person name="Jarju S."/>
            <person name="Secka A."/>
            <person name="Antonio M."/>
            <person name="Oren A."/>
            <person name="Chaudhuri R.R."/>
            <person name="La Ragione R."/>
            <person name="Hildebrand F."/>
            <person name="Pallen M.J."/>
        </authorList>
    </citation>
    <scope>NUCLEOTIDE SEQUENCE</scope>
    <source>
        <strain evidence="5">ChiGjej6B6-11269</strain>
    </source>
</reference>
<proteinExistence type="inferred from homology"/>
<evidence type="ECO:0000256" key="3">
    <source>
        <dbReference type="ARBA" id="ARBA00023172"/>
    </source>
</evidence>
<protein>
    <submittedName>
        <fullName evidence="5">Site-specific integrase</fullName>
    </submittedName>
</protein>
<accession>A0A9D2UV73</accession>
<dbReference type="Gene3D" id="1.10.150.130">
    <property type="match status" value="1"/>
</dbReference>
<dbReference type="InterPro" id="IPR010998">
    <property type="entry name" value="Integrase_recombinase_N"/>
</dbReference>
<comment type="similarity">
    <text evidence="1">Belongs to the 'phage' integrase family.</text>
</comment>
<sequence>MKVLEEIKRTDTFCRYYGQWITVYKEGAIRHVTMKKYLLTHAWLQKLIPDLKICELDRMAYQKLINSYAEQHERQTTMDFHHQLKGAILDAVDEGLLDRDPTRKAIIKGKPPAAKKPKYLNQFELHKLLSTLHLEREVNWDWFILLVAKTGLRFSEALALTPADFDFSRQSLSVNKTWSYKDGGGFVPTKNRSSVRKVEIDWQLIVQFSELIKGLPEDEPIFVKKRVFNSTVNDVLARRCNEAGVPVIAIHGLRHTHASLLLFAGVSIASVARRLGHASMTTTQKTYLHVIQELENKDVDLVMRSLSGLT</sequence>
<dbReference type="InterPro" id="IPR002104">
    <property type="entry name" value="Integrase_catalytic"/>
</dbReference>
<dbReference type="Gene3D" id="1.10.443.10">
    <property type="entry name" value="Intergrase catalytic core"/>
    <property type="match status" value="1"/>
</dbReference>
<evidence type="ECO:0000259" key="4">
    <source>
        <dbReference type="PROSITE" id="PS51898"/>
    </source>
</evidence>
<name>A0A9D2UV73_9ACTN</name>